<keyword evidence="1 16" id="KW-0813">Transport</keyword>
<dbReference type="GO" id="GO:0005886">
    <property type="term" value="C:plasma membrane"/>
    <property type="evidence" value="ECO:0007669"/>
    <property type="project" value="UniProtKB-SubCell"/>
</dbReference>
<dbReference type="HAMAP" id="MF_00427">
    <property type="entry name" value="NqrC"/>
    <property type="match status" value="1"/>
</dbReference>
<comment type="similarity">
    <text evidence="16 17">Belongs to the NqrC family.</text>
</comment>
<dbReference type="NCBIfam" id="NF003749">
    <property type="entry name" value="PRK05346.1-5"/>
    <property type="match status" value="1"/>
</dbReference>
<feature type="domain" description="FMN-binding" evidence="18">
    <location>
        <begin position="158"/>
        <end position="256"/>
    </location>
</feature>
<feature type="transmembrane region" description="Helical" evidence="16">
    <location>
        <begin position="12"/>
        <end position="31"/>
    </location>
</feature>
<evidence type="ECO:0000256" key="13">
    <source>
        <dbReference type="ARBA" id="ARBA00023075"/>
    </source>
</evidence>
<evidence type="ECO:0000256" key="4">
    <source>
        <dbReference type="ARBA" id="ARBA00022553"/>
    </source>
</evidence>
<keyword evidence="13 16" id="KW-0830">Ubiquinone</keyword>
<evidence type="ECO:0000256" key="6">
    <source>
        <dbReference type="ARBA" id="ARBA00022643"/>
    </source>
</evidence>
<comment type="caution">
    <text evidence="19">The sequence shown here is derived from an EMBL/GenBank/DDBJ whole genome shotgun (WGS) entry which is preliminary data.</text>
</comment>
<dbReference type="PANTHER" id="PTHR37838">
    <property type="entry name" value="NA(+)-TRANSLOCATING NADH-QUINONE REDUCTASE SUBUNIT C"/>
    <property type="match status" value="1"/>
</dbReference>
<keyword evidence="7 16" id="KW-0812">Transmembrane</keyword>
<dbReference type="InterPro" id="IPR010204">
    <property type="entry name" value="NqrC"/>
</dbReference>
<keyword evidence="6 16" id="KW-0288">FMN</keyword>
<protein>
    <recommendedName>
        <fullName evidence="16 17">Na(+)-translocating NADH-quinone reductase subunit C</fullName>
        <shortName evidence="16 17">Na(+)-NQR subunit C</shortName>
        <shortName evidence="16 17">Na(+)-translocating NQR subunit C</shortName>
        <ecNumber evidence="16 17">7.2.1.1</ecNumber>
    </recommendedName>
    <alternativeName>
        <fullName evidence="16 17">NQR complex subunit C</fullName>
    </alternativeName>
    <alternativeName>
        <fullName evidence="16 17">NQR-1 subunit C</fullName>
    </alternativeName>
</protein>
<dbReference type="GO" id="GO:0010181">
    <property type="term" value="F:FMN binding"/>
    <property type="evidence" value="ECO:0007669"/>
    <property type="project" value="UniProtKB-UniRule"/>
</dbReference>
<keyword evidence="3" id="KW-0997">Cell inner membrane</keyword>
<dbReference type="GO" id="GO:0006814">
    <property type="term" value="P:sodium ion transport"/>
    <property type="evidence" value="ECO:0007669"/>
    <property type="project" value="UniProtKB-UniRule"/>
</dbReference>
<evidence type="ECO:0000256" key="3">
    <source>
        <dbReference type="ARBA" id="ARBA00022519"/>
    </source>
</evidence>
<comment type="subunit">
    <text evidence="16 17">Composed of six subunits; NqrA, NqrB, NqrC, NqrD, NqrE and NqrF.</text>
</comment>
<comment type="caution">
    <text evidence="16">Lacks conserved residue(s) required for the propagation of feature annotation.</text>
</comment>
<dbReference type="Proteomes" id="UP000307702">
    <property type="component" value="Unassembled WGS sequence"/>
</dbReference>
<sequence>MSSNKETFGKTVGFVLAVCVVCALLVSFSAVQLKPLQKANKALDQQTKILEASGLLAETDGSSKSIKALYNEKVFGLIVELDSGNIECSVKENNAEDGCYTQILNFDERRNARDTALSSKPEDDLAGINRRSNTAVVYLVKNETGAISTVVFPIIGSGLWDLMYGYVGLEADLNTVKSVIYSDHKETPGLGAEVLNPKWKALWPGKKIYNDADVVKIKLVKGGAKPGNVHGVDALSGATLTSNGVTNTLQFWFGEEGYKTFITKYLAEGVN</sequence>
<proteinExistence type="inferred from homology"/>
<keyword evidence="10 16" id="KW-0520">NAD</keyword>
<evidence type="ECO:0000256" key="14">
    <source>
        <dbReference type="ARBA" id="ARBA00023136"/>
    </source>
</evidence>
<comment type="catalytic activity">
    <reaction evidence="16 17">
        <text>a ubiquinone + n Na(+)(in) + NADH + H(+) = a ubiquinol + n Na(+)(out) + NAD(+)</text>
        <dbReference type="Rhea" id="RHEA:47748"/>
        <dbReference type="Rhea" id="RHEA-COMP:9565"/>
        <dbReference type="Rhea" id="RHEA-COMP:9566"/>
        <dbReference type="ChEBI" id="CHEBI:15378"/>
        <dbReference type="ChEBI" id="CHEBI:16389"/>
        <dbReference type="ChEBI" id="CHEBI:17976"/>
        <dbReference type="ChEBI" id="CHEBI:29101"/>
        <dbReference type="ChEBI" id="CHEBI:57540"/>
        <dbReference type="ChEBI" id="CHEBI:57945"/>
        <dbReference type="EC" id="7.2.1.1"/>
    </reaction>
</comment>
<evidence type="ECO:0000313" key="19">
    <source>
        <dbReference type="EMBL" id="TMM46023.1"/>
    </source>
</evidence>
<dbReference type="RefSeq" id="WP_138621745.1">
    <property type="nucleotide sequence ID" value="NZ_SZVP01000004.1"/>
</dbReference>
<name>A0A8H2PKI6_9GAMM</name>
<evidence type="ECO:0000259" key="18">
    <source>
        <dbReference type="SMART" id="SM00900"/>
    </source>
</evidence>
<keyword evidence="4 16" id="KW-0597">Phosphoprotein</keyword>
<keyword evidence="14 16" id="KW-0472">Membrane</keyword>
<evidence type="ECO:0000256" key="12">
    <source>
        <dbReference type="ARBA" id="ARBA00023065"/>
    </source>
</evidence>
<organism evidence="19 20">
    <name type="scientific">Colwellia ponticola</name>
    <dbReference type="NCBI Taxonomy" id="2304625"/>
    <lineage>
        <taxon>Bacteria</taxon>
        <taxon>Pseudomonadati</taxon>
        <taxon>Pseudomonadota</taxon>
        <taxon>Gammaproteobacteria</taxon>
        <taxon>Alteromonadales</taxon>
        <taxon>Colwelliaceae</taxon>
        <taxon>Colwellia</taxon>
    </lineage>
</organism>
<keyword evidence="12 16" id="KW-0406">Ion transport</keyword>
<evidence type="ECO:0000256" key="10">
    <source>
        <dbReference type="ARBA" id="ARBA00023027"/>
    </source>
</evidence>
<evidence type="ECO:0000256" key="7">
    <source>
        <dbReference type="ARBA" id="ARBA00022692"/>
    </source>
</evidence>
<dbReference type="PANTHER" id="PTHR37838:SF1">
    <property type="entry name" value="NA(+)-TRANSLOCATING NADH-QUINONE REDUCTASE SUBUNIT C"/>
    <property type="match status" value="1"/>
</dbReference>
<keyword evidence="20" id="KW-1185">Reference proteome</keyword>
<evidence type="ECO:0000256" key="15">
    <source>
        <dbReference type="ARBA" id="ARBA00023201"/>
    </source>
</evidence>
<dbReference type="GO" id="GO:0016655">
    <property type="term" value="F:oxidoreductase activity, acting on NAD(P)H, quinone or similar compound as acceptor"/>
    <property type="evidence" value="ECO:0007669"/>
    <property type="project" value="UniProtKB-UniRule"/>
</dbReference>
<keyword evidence="11 16" id="KW-0915">Sodium</keyword>
<evidence type="ECO:0000256" key="11">
    <source>
        <dbReference type="ARBA" id="ARBA00023053"/>
    </source>
</evidence>
<dbReference type="EMBL" id="SZVP01000004">
    <property type="protein sequence ID" value="TMM46023.1"/>
    <property type="molecule type" value="Genomic_DNA"/>
</dbReference>
<gene>
    <name evidence="16" type="primary">nqrC</name>
    <name evidence="19" type="ORF">FCS21_06790</name>
</gene>
<evidence type="ECO:0000313" key="20">
    <source>
        <dbReference type="Proteomes" id="UP000307702"/>
    </source>
</evidence>
<keyword evidence="15 16" id="KW-0739">Sodium transport</keyword>
<keyword evidence="2 16" id="KW-1003">Cell membrane</keyword>
<comment type="function">
    <text evidence="16">NQR complex catalyzes the reduction of ubiquinone-1 to ubiquinol by two successive reactions, coupled with the transport of Na(+) ions from the cytoplasm to the periplasm. NqrA to NqrE are probably involved in the second step, the conversion of ubisemiquinone to ubiquinol.</text>
</comment>
<dbReference type="InterPro" id="IPR007329">
    <property type="entry name" value="FMN-bd"/>
</dbReference>
<comment type="subcellular location">
    <subcellularLocation>
        <location evidence="16">Cell membrane</location>
        <topology evidence="16">Single-pass membrane protein</topology>
    </subcellularLocation>
</comment>
<dbReference type="OrthoDB" id="9786835at2"/>
<keyword evidence="5 16" id="KW-0285">Flavoprotein</keyword>
<dbReference type="Pfam" id="PF04205">
    <property type="entry name" value="FMN_bind"/>
    <property type="match status" value="1"/>
</dbReference>
<comment type="cofactor">
    <cofactor evidence="16 17">
        <name>FMN</name>
        <dbReference type="ChEBI" id="CHEBI:58210"/>
    </cofactor>
</comment>
<keyword evidence="8 16" id="KW-1278">Translocase</keyword>
<keyword evidence="9 16" id="KW-1133">Transmembrane helix</keyword>
<evidence type="ECO:0000256" key="1">
    <source>
        <dbReference type="ARBA" id="ARBA00022448"/>
    </source>
</evidence>
<dbReference type="AlphaFoldDB" id="A0A8H2PKI6"/>
<feature type="modified residue" description="FMN phosphoryl threonine" evidence="16">
    <location>
        <position position="239"/>
    </location>
</feature>
<reference evidence="19 20" key="1">
    <citation type="submission" date="2019-05" db="EMBL/GenBank/DDBJ databases">
        <title>Colwellia ponticola sp. nov., isolated from seawater.</title>
        <authorList>
            <person name="Yoon J.-H."/>
        </authorList>
    </citation>
    <scope>NUCLEOTIDE SEQUENCE [LARGE SCALE GENOMIC DNA]</scope>
    <source>
        <strain evidence="19 20">OISW-25</strain>
    </source>
</reference>
<evidence type="ECO:0000256" key="16">
    <source>
        <dbReference type="HAMAP-Rule" id="MF_00427"/>
    </source>
</evidence>
<evidence type="ECO:0000256" key="17">
    <source>
        <dbReference type="PIRNR" id="PIRNR009437"/>
    </source>
</evidence>
<dbReference type="NCBIfam" id="TIGR01938">
    <property type="entry name" value="nqrC"/>
    <property type="match status" value="1"/>
</dbReference>
<dbReference type="EC" id="7.2.1.1" evidence="16 17"/>
<dbReference type="SMART" id="SM00900">
    <property type="entry name" value="FMN_bind"/>
    <property type="match status" value="1"/>
</dbReference>
<evidence type="ECO:0000256" key="2">
    <source>
        <dbReference type="ARBA" id="ARBA00022475"/>
    </source>
</evidence>
<accession>A0A8H2PKI6</accession>
<evidence type="ECO:0000256" key="8">
    <source>
        <dbReference type="ARBA" id="ARBA00022967"/>
    </source>
</evidence>
<evidence type="ECO:0000256" key="9">
    <source>
        <dbReference type="ARBA" id="ARBA00022989"/>
    </source>
</evidence>
<dbReference type="PIRSF" id="PIRSF009437">
    <property type="entry name" value="NQR-1_subunit_C"/>
    <property type="match status" value="1"/>
</dbReference>
<evidence type="ECO:0000256" key="5">
    <source>
        <dbReference type="ARBA" id="ARBA00022630"/>
    </source>
</evidence>